<proteinExistence type="predicted"/>
<comment type="caution">
    <text evidence="1">The sequence shown here is derived from an EMBL/GenBank/DDBJ whole genome shotgun (WGS) entry which is preliminary data.</text>
</comment>
<protein>
    <submittedName>
        <fullName evidence="1">Uncharacterized protein</fullName>
    </submittedName>
</protein>
<keyword evidence="2" id="KW-1185">Reference proteome</keyword>
<reference evidence="1" key="1">
    <citation type="submission" date="2023-05" db="EMBL/GenBank/DDBJ databases">
        <title>Nepenthes gracilis genome sequencing.</title>
        <authorList>
            <person name="Fukushima K."/>
        </authorList>
    </citation>
    <scope>NUCLEOTIDE SEQUENCE</scope>
    <source>
        <strain evidence="1">SING2019-196</strain>
    </source>
</reference>
<dbReference type="AlphaFoldDB" id="A0AAD3SX18"/>
<name>A0AAD3SX18_NEPGR</name>
<dbReference type="Proteomes" id="UP001279734">
    <property type="component" value="Unassembled WGS sequence"/>
</dbReference>
<evidence type="ECO:0000313" key="1">
    <source>
        <dbReference type="EMBL" id="GMH19743.1"/>
    </source>
</evidence>
<gene>
    <name evidence="1" type="ORF">Nepgr_021584</name>
</gene>
<evidence type="ECO:0000313" key="2">
    <source>
        <dbReference type="Proteomes" id="UP001279734"/>
    </source>
</evidence>
<sequence length="239" mass="27014">MTAGCYKKKIEKLIKRGHLNRFLLRVEQASKIVGDGEVDPPRNRVATGVVNMISTHPTGQDAREDLSVRKKKPKVESRDEVISFRLKKRQMVTTEGPIYGLDNELVPVQRVIQLKVTLETYSRIATETLSFLVVDLPSIYNTILGCCYLATFEAVTSIPHLKMKFLAPYRIEKVLGDQAAGRTCYLAQVTQTPLPQPIEDLDFYDETTLQQIESRETIDRILLDPRDPKKSVQIGSSLP</sequence>
<accession>A0AAD3SX18</accession>
<organism evidence="1 2">
    <name type="scientific">Nepenthes gracilis</name>
    <name type="common">Slender pitcher plant</name>
    <dbReference type="NCBI Taxonomy" id="150966"/>
    <lineage>
        <taxon>Eukaryota</taxon>
        <taxon>Viridiplantae</taxon>
        <taxon>Streptophyta</taxon>
        <taxon>Embryophyta</taxon>
        <taxon>Tracheophyta</taxon>
        <taxon>Spermatophyta</taxon>
        <taxon>Magnoliopsida</taxon>
        <taxon>eudicotyledons</taxon>
        <taxon>Gunneridae</taxon>
        <taxon>Pentapetalae</taxon>
        <taxon>Caryophyllales</taxon>
        <taxon>Nepenthaceae</taxon>
        <taxon>Nepenthes</taxon>
    </lineage>
</organism>
<dbReference type="EMBL" id="BSYO01000021">
    <property type="protein sequence ID" value="GMH19743.1"/>
    <property type="molecule type" value="Genomic_DNA"/>
</dbReference>